<feature type="transmembrane region" description="Helical" evidence="1">
    <location>
        <begin position="409"/>
        <end position="429"/>
    </location>
</feature>
<feature type="transmembrane region" description="Helical" evidence="1">
    <location>
        <begin position="154"/>
        <end position="175"/>
    </location>
</feature>
<feature type="transmembrane region" description="Helical" evidence="1">
    <location>
        <begin position="217"/>
        <end position="241"/>
    </location>
</feature>
<feature type="transmembrane region" description="Helical" evidence="1">
    <location>
        <begin position="469"/>
        <end position="486"/>
    </location>
</feature>
<comment type="caution">
    <text evidence="2">The sequence shown here is derived from an EMBL/GenBank/DDBJ whole genome shotgun (WGS) entry which is preliminary data.</text>
</comment>
<feature type="transmembrane region" description="Helical" evidence="1">
    <location>
        <begin position="247"/>
        <end position="267"/>
    </location>
</feature>
<keyword evidence="1" id="KW-0472">Membrane</keyword>
<feature type="transmembrane region" description="Helical" evidence="1">
    <location>
        <begin position="47"/>
        <end position="67"/>
    </location>
</feature>
<evidence type="ECO:0000313" key="3">
    <source>
        <dbReference type="Proteomes" id="UP000051845"/>
    </source>
</evidence>
<feature type="transmembrane region" description="Helical" evidence="1">
    <location>
        <begin position="125"/>
        <end position="147"/>
    </location>
</feature>
<feature type="transmembrane region" description="Helical" evidence="1">
    <location>
        <begin position="16"/>
        <end position="35"/>
    </location>
</feature>
<feature type="transmembrane region" description="Helical" evidence="1">
    <location>
        <begin position="384"/>
        <end position="403"/>
    </location>
</feature>
<keyword evidence="1" id="KW-1133">Transmembrane helix</keyword>
<organism evidence="2 3">
    <name type="scientific">Secundilactobacillus collinoides DSM 20515 = JCM 1123</name>
    <dbReference type="NCBI Taxonomy" id="1423733"/>
    <lineage>
        <taxon>Bacteria</taxon>
        <taxon>Bacillati</taxon>
        <taxon>Bacillota</taxon>
        <taxon>Bacilli</taxon>
        <taxon>Lactobacillales</taxon>
        <taxon>Lactobacillaceae</taxon>
        <taxon>Secundilactobacillus</taxon>
    </lineage>
</organism>
<name>A0A0R2BFZ2_SECCO</name>
<reference evidence="2 3" key="1">
    <citation type="journal article" date="2015" name="Genome Announc.">
        <title>Expanding the biotechnology potential of lactobacilli through comparative genomics of 213 strains and associated genera.</title>
        <authorList>
            <person name="Sun Z."/>
            <person name="Harris H.M."/>
            <person name="McCann A."/>
            <person name="Guo C."/>
            <person name="Argimon S."/>
            <person name="Zhang W."/>
            <person name="Yang X."/>
            <person name="Jeffery I.B."/>
            <person name="Cooney J.C."/>
            <person name="Kagawa T.F."/>
            <person name="Liu W."/>
            <person name="Song Y."/>
            <person name="Salvetti E."/>
            <person name="Wrobel A."/>
            <person name="Rasinkangas P."/>
            <person name="Parkhill J."/>
            <person name="Rea M.C."/>
            <person name="O'Sullivan O."/>
            <person name="Ritari J."/>
            <person name="Douillard F.P."/>
            <person name="Paul Ross R."/>
            <person name="Yang R."/>
            <person name="Briner A.E."/>
            <person name="Felis G.E."/>
            <person name="de Vos W.M."/>
            <person name="Barrangou R."/>
            <person name="Klaenhammer T.R."/>
            <person name="Caufield P.W."/>
            <person name="Cui Y."/>
            <person name="Zhang H."/>
            <person name="O'Toole P.W."/>
        </authorList>
    </citation>
    <scope>NUCLEOTIDE SEQUENCE [LARGE SCALE GENOMIC DNA]</scope>
    <source>
        <strain evidence="2 3">DSM 20515</strain>
    </source>
</reference>
<protein>
    <recommendedName>
        <fullName evidence="4">Integral membrane protein</fullName>
    </recommendedName>
</protein>
<evidence type="ECO:0000313" key="2">
    <source>
        <dbReference type="EMBL" id="KRM77669.1"/>
    </source>
</evidence>
<gene>
    <name evidence="2" type="ORF">FC82_GL003039</name>
</gene>
<evidence type="ECO:0008006" key="4">
    <source>
        <dbReference type="Google" id="ProtNLM"/>
    </source>
</evidence>
<sequence>MIAPVTFPTITMGQRAGLLVGGLAVAGVLICAVRWCLRQSPQTQRRLLIGLLIIIGVLQLSLAVFFIDAGEADSFIVKNQAVALAGHLTTHWNSYFQVYSNNNNLVLLETAILTVCNWVHLSSPWVLLNILRFLWLDTALWAGLSILKTWHRTALRPLLAGMWLLTIPLYCFGLFMYSDPLVVPVPIVSLALWQLSRQRTGWQRYGLDALLVGELSFGVLIKPNMIVIMIAFFGLLGYGWLKQKVTLKTMLILGLACVLALGGGTLVTRTAAKQAGYQSDPNVALPFTSWIAMSWNPATNGEYNFQDAYQERLMPTKQQKAHRAKQLIQKRVSRLGATGVVKHLVKKSDAFLSTGTFGSFLLTNQWQKAPHWFLVSRDAINARLTVASQVFYIGLLIVALFFFTTPARFWENGFLSLSLLGLMSFHIIFWEVEPRYALPLLPLFLLWGALGAQQVPVSAGSHHWALPRWALPAATAVCLVLFGLGLSRFQSTSHLRIVSEQANGKYYNDSRYPLRPGHSVSSRIRVTVPSSAVVLQLTKRSRTRVAVRLYRNGQLIAHKTGLAIHCERLHYHRVANGLFRVKVTNIGHHYLSAGVAHSAFAINQYPITGHKHIYLRYHVMLRKTERY</sequence>
<dbReference type="EMBL" id="AYYR01000009">
    <property type="protein sequence ID" value="KRM77669.1"/>
    <property type="molecule type" value="Genomic_DNA"/>
</dbReference>
<evidence type="ECO:0000256" key="1">
    <source>
        <dbReference type="SAM" id="Phobius"/>
    </source>
</evidence>
<dbReference type="PATRIC" id="fig|1423733.4.peg.3163"/>
<dbReference type="STRING" id="33960.TY91_02175"/>
<dbReference type="Proteomes" id="UP000051845">
    <property type="component" value="Unassembled WGS sequence"/>
</dbReference>
<dbReference type="AlphaFoldDB" id="A0A0R2BFZ2"/>
<proteinExistence type="predicted"/>
<keyword evidence="1" id="KW-0812">Transmembrane</keyword>
<accession>A0A0R2BFZ2</accession>